<feature type="compositionally biased region" description="Basic and acidic residues" evidence="1">
    <location>
        <begin position="93"/>
        <end position="106"/>
    </location>
</feature>
<organism evidence="3 4">
    <name type="scientific">Achaetomium macrosporum</name>
    <dbReference type="NCBI Taxonomy" id="79813"/>
    <lineage>
        <taxon>Eukaryota</taxon>
        <taxon>Fungi</taxon>
        <taxon>Dikarya</taxon>
        <taxon>Ascomycota</taxon>
        <taxon>Pezizomycotina</taxon>
        <taxon>Sordariomycetes</taxon>
        <taxon>Sordariomycetidae</taxon>
        <taxon>Sordariales</taxon>
        <taxon>Chaetomiaceae</taxon>
        <taxon>Achaetomium</taxon>
    </lineage>
</organism>
<reference evidence="3" key="1">
    <citation type="journal article" date="2023" name="Mol. Phylogenet. Evol.">
        <title>Genome-scale phylogeny and comparative genomics of the fungal order Sordariales.</title>
        <authorList>
            <person name="Hensen N."/>
            <person name="Bonometti L."/>
            <person name="Westerberg I."/>
            <person name="Brannstrom I.O."/>
            <person name="Guillou S."/>
            <person name="Cros-Aarteil S."/>
            <person name="Calhoun S."/>
            <person name="Haridas S."/>
            <person name="Kuo A."/>
            <person name="Mondo S."/>
            <person name="Pangilinan J."/>
            <person name="Riley R."/>
            <person name="LaButti K."/>
            <person name="Andreopoulos B."/>
            <person name="Lipzen A."/>
            <person name="Chen C."/>
            <person name="Yan M."/>
            <person name="Daum C."/>
            <person name="Ng V."/>
            <person name="Clum A."/>
            <person name="Steindorff A."/>
            <person name="Ohm R.A."/>
            <person name="Martin F."/>
            <person name="Silar P."/>
            <person name="Natvig D.O."/>
            <person name="Lalanne C."/>
            <person name="Gautier V."/>
            <person name="Ament-Velasquez S.L."/>
            <person name="Kruys A."/>
            <person name="Hutchinson M.I."/>
            <person name="Powell A.J."/>
            <person name="Barry K."/>
            <person name="Miller A.N."/>
            <person name="Grigoriev I.V."/>
            <person name="Debuchy R."/>
            <person name="Gladieux P."/>
            <person name="Hiltunen Thoren M."/>
            <person name="Johannesson H."/>
        </authorList>
    </citation>
    <scope>NUCLEOTIDE SEQUENCE</scope>
    <source>
        <strain evidence="3">CBS 532.94</strain>
    </source>
</reference>
<protein>
    <submittedName>
        <fullName evidence="3">Uncharacterized protein</fullName>
    </submittedName>
</protein>
<keyword evidence="2" id="KW-1133">Transmembrane helix</keyword>
<dbReference type="AlphaFoldDB" id="A0AAN7H4L6"/>
<evidence type="ECO:0000256" key="1">
    <source>
        <dbReference type="SAM" id="MobiDB-lite"/>
    </source>
</evidence>
<keyword evidence="2" id="KW-0812">Transmembrane</keyword>
<comment type="caution">
    <text evidence="3">The sequence shown here is derived from an EMBL/GenBank/DDBJ whole genome shotgun (WGS) entry which is preliminary data.</text>
</comment>
<feature type="compositionally biased region" description="Polar residues" evidence="1">
    <location>
        <begin position="81"/>
        <end position="92"/>
    </location>
</feature>
<keyword evidence="2" id="KW-0472">Membrane</keyword>
<name>A0AAN7H4L6_9PEZI</name>
<accession>A0AAN7H4L6</accession>
<proteinExistence type="predicted"/>
<reference evidence="3" key="2">
    <citation type="submission" date="2023-05" db="EMBL/GenBank/DDBJ databases">
        <authorList>
            <consortium name="Lawrence Berkeley National Laboratory"/>
            <person name="Steindorff A."/>
            <person name="Hensen N."/>
            <person name="Bonometti L."/>
            <person name="Westerberg I."/>
            <person name="Brannstrom I.O."/>
            <person name="Guillou S."/>
            <person name="Cros-Aarteil S."/>
            <person name="Calhoun S."/>
            <person name="Haridas S."/>
            <person name="Kuo A."/>
            <person name="Mondo S."/>
            <person name="Pangilinan J."/>
            <person name="Riley R."/>
            <person name="Labutti K."/>
            <person name="Andreopoulos B."/>
            <person name="Lipzen A."/>
            <person name="Chen C."/>
            <person name="Yanf M."/>
            <person name="Daum C."/>
            <person name="Ng V."/>
            <person name="Clum A."/>
            <person name="Ohm R."/>
            <person name="Martin F."/>
            <person name="Silar P."/>
            <person name="Natvig D."/>
            <person name="Lalanne C."/>
            <person name="Gautier V."/>
            <person name="Ament-Velasquez S.L."/>
            <person name="Kruys A."/>
            <person name="Hutchinson M.I."/>
            <person name="Powell A.J."/>
            <person name="Barry K."/>
            <person name="Miller A.N."/>
            <person name="Grigoriev I.V."/>
            <person name="Debuchy R."/>
            <person name="Gladieux P."/>
            <person name="Thoren M.H."/>
            <person name="Johannesson H."/>
        </authorList>
    </citation>
    <scope>NUCLEOTIDE SEQUENCE</scope>
    <source>
        <strain evidence="3">CBS 532.94</strain>
    </source>
</reference>
<sequence length="106" mass="11285">MLRANLAKSALRGSGARPLTRPLRVTNIRTVMYKKDKADGTSSTLQMTPKTWAVVGGLLAVCAGYGYMMGHPDKVIRSEPSPASTSEANSGDATRKTPEYLKGKSG</sequence>
<evidence type="ECO:0000313" key="3">
    <source>
        <dbReference type="EMBL" id="KAK4234646.1"/>
    </source>
</evidence>
<gene>
    <name evidence="3" type="ORF">C8A03DRAFT_18495</name>
</gene>
<dbReference type="Proteomes" id="UP001303760">
    <property type="component" value="Unassembled WGS sequence"/>
</dbReference>
<evidence type="ECO:0000313" key="4">
    <source>
        <dbReference type="Proteomes" id="UP001303760"/>
    </source>
</evidence>
<feature type="region of interest" description="Disordered" evidence="1">
    <location>
        <begin position="73"/>
        <end position="106"/>
    </location>
</feature>
<feature type="transmembrane region" description="Helical" evidence="2">
    <location>
        <begin position="51"/>
        <end position="68"/>
    </location>
</feature>
<dbReference type="EMBL" id="MU860344">
    <property type="protein sequence ID" value="KAK4234646.1"/>
    <property type="molecule type" value="Genomic_DNA"/>
</dbReference>
<evidence type="ECO:0000256" key="2">
    <source>
        <dbReference type="SAM" id="Phobius"/>
    </source>
</evidence>
<keyword evidence="4" id="KW-1185">Reference proteome</keyword>